<feature type="domain" description="HTH myb-type" evidence="9">
    <location>
        <begin position="62"/>
        <end position="116"/>
    </location>
</feature>
<evidence type="ECO:0000256" key="1">
    <source>
        <dbReference type="ARBA" id="ARBA00004123"/>
    </source>
</evidence>
<dbReference type="GeneID" id="109706835"/>
<dbReference type="PANTHER" id="PTHR47994:SF5">
    <property type="entry name" value="F14D16.11-RELATED"/>
    <property type="match status" value="1"/>
</dbReference>
<dbReference type="SUPFAM" id="SSF46689">
    <property type="entry name" value="Homeodomain-like"/>
    <property type="match status" value="1"/>
</dbReference>
<dbReference type="InterPro" id="IPR001005">
    <property type="entry name" value="SANT/Myb"/>
</dbReference>
<evidence type="ECO:0000259" key="9">
    <source>
        <dbReference type="PROSITE" id="PS51294"/>
    </source>
</evidence>
<feature type="domain" description="HTH myb-type" evidence="9">
    <location>
        <begin position="9"/>
        <end position="61"/>
    </location>
</feature>
<dbReference type="PROSITE" id="PS50090">
    <property type="entry name" value="MYB_LIKE"/>
    <property type="match status" value="2"/>
</dbReference>
<evidence type="ECO:0000256" key="3">
    <source>
        <dbReference type="ARBA" id="ARBA00022737"/>
    </source>
</evidence>
<dbReference type="InterPro" id="IPR015495">
    <property type="entry name" value="Myb_TF_plants"/>
</dbReference>
<dbReference type="RefSeq" id="XP_020083437.1">
    <property type="nucleotide sequence ID" value="XM_020227848.1"/>
</dbReference>
<evidence type="ECO:0000313" key="11">
    <source>
        <dbReference type="Proteomes" id="UP000092600"/>
    </source>
</evidence>
<protein>
    <submittedName>
        <fullName evidence="10 13">Myb-related protein 308</fullName>
    </submittedName>
    <submittedName>
        <fullName evidence="14">Myb-related protein 308-like isoform X2</fullName>
    </submittedName>
</protein>
<dbReference type="InterPro" id="IPR017930">
    <property type="entry name" value="Myb_dom"/>
</dbReference>
<dbReference type="SMART" id="SM00717">
    <property type="entry name" value="SANT"/>
    <property type="match status" value="2"/>
</dbReference>
<evidence type="ECO:0000256" key="5">
    <source>
        <dbReference type="ARBA" id="ARBA00023125"/>
    </source>
</evidence>
<keyword evidence="3" id="KW-0677">Repeat</keyword>
<dbReference type="OrthoDB" id="2143914at2759"/>
<evidence type="ECO:0000259" key="8">
    <source>
        <dbReference type="PROSITE" id="PS50090"/>
    </source>
</evidence>
<evidence type="ECO:0000313" key="14">
    <source>
        <dbReference type="RefSeq" id="XP_020083442.1"/>
    </source>
</evidence>
<dbReference type="AlphaFoldDB" id="A0A199VQ47"/>
<proteinExistence type="predicted"/>
<evidence type="ECO:0000256" key="6">
    <source>
        <dbReference type="ARBA" id="ARBA00023163"/>
    </source>
</evidence>
<dbReference type="CDD" id="cd00167">
    <property type="entry name" value="SANT"/>
    <property type="match status" value="2"/>
</dbReference>
<gene>
    <name evidence="13 14" type="primary">LOC109706835</name>
    <name evidence="10" type="ORF">ACMD2_20135</name>
</gene>
<evidence type="ECO:0000313" key="10">
    <source>
        <dbReference type="EMBL" id="OAY79138.1"/>
    </source>
</evidence>
<keyword evidence="6" id="KW-0804">Transcription</keyword>
<keyword evidence="5" id="KW-0238">DNA-binding</keyword>
<dbReference type="GO" id="GO:0005634">
    <property type="term" value="C:nucleus"/>
    <property type="evidence" value="ECO:0007669"/>
    <property type="project" value="UniProtKB-SubCell"/>
</dbReference>
<dbReference type="PROSITE" id="PS51294">
    <property type="entry name" value="HTH_MYB"/>
    <property type="match status" value="2"/>
</dbReference>
<dbReference type="STRING" id="4615.A0A199VQ47"/>
<evidence type="ECO:0000256" key="2">
    <source>
        <dbReference type="ARBA" id="ARBA00022491"/>
    </source>
</evidence>
<dbReference type="Pfam" id="PF00249">
    <property type="entry name" value="Myb_DNA-binding"/>
    <property type="match status" value="2"/>
</dbReference>
<evidence type="ECO:0000256" key="4">
    <source>
        <dbReference type="ARBA" id="ARBA00023015"/>
    </source>
</evidence>
<dbReference type="PANTHER" id="PTHR47994">
    <property type="entry name" value="F14D16.11-RELATED"/>
    <property type="match status" value="1"/>
</dbReference>
<dbReference type="InterPro" id="IPR009057">
    <property type="entry name" value="Homeodomain-like_sf"/>
</dbReference>
<dbReference type="Proteomes" id="UP000092600">
    <property type="component" value="Unassembled WGS sequence"/>
</dbReference>
<evidence type="ECO:0000313" key="13">
    <source>
        <dbReference type="RefSeq" id="XP_020083437.1"/>
    </source>
</evidence>
<sequence length="274" mass="30376">MGRSPCCEKAHTNKGAWTKEEDQRLIAYIKAHGEGCWRSLPKAAGLLRCGKSCRLRWMNYLRPDLKRGNFTDEEDELIIKLHGLLGNKWSLIAGQLPGRTDNEIKNYWNTHIKRKLISRGLDPQTHRPLSTAAAAATATAATAIAVATPSLHREVTPMELKPSTDLSTEDCCQHSGGTANLDEDRCPDLNLDLSISLPNCSSPKTSASSESLTPPNAPQEVTTPISLIPTYSTTPICLCYHLGFQSKKPCNCQTSKNPHVFRYYRPLEEGQYIE</sequence>
<keyword evidence="4" id="KW-0805">Transcription regulation</keyword>
<keyword evidence="12" id="KW-1185">Reference proteome</keyword>
<dbReference type="GO" id="GO:0000976">
    <property type="term" value="F:transcription cis-regulatory region binding"/>
    <property type="evidence" value="ECO:0007669"/>
    <property type="project" value="UniProtKB-ARBA"/>
</dbReference>
<dbReference type="Proteomes" id="UP000515123">
    <property type="component" value="Linkage group 1"/>
</dbReference>
<dbReference type="Gene3D" id="1.10.10.60">
    <property type="entry name" value="Homeodomain-like"/>
    <property type="match status" value="2"/>
</dbReference>
<keyword evidence="7" id="KW-0539">Nucleus</keyword>
<dbReference type="RefSeq" id="XP_020083442.1">
    <property type="nucleotide sequence ID" value="XM_020227853.1"/>
</dbReference>
<reference evidence="10 11" key="1">
    <citation type="journal article" date="2016" name="DNA Res.">
        <title>The draft genome of MD-2 pineapple using hybrid error correction of long reads.</title>
        <authorList>
            <person name="Redwan R.M."/>
            <person name="Saidin A."/>
            <person name="Kumar S.V."/>
        </authorList>
    </citation>
    <scope>NUCLEOTIDE SEQUENCE [LARGE SCALE GENOMIC DNA]</scope>
    <source>
        <strain evidence="11">cv. MD2</strain>
        <tissue evidence="10">Leaf</tissue>
    </source>
</reference>
<name>A0A199VQ47_ANACO</name>
<reference evidence="13 14" key="2">
    <citation type="submission" date="2025-04" db="UniProtKB">
        <authorList>
            <consortium name="RefSeq"/>
        </authorList>
    </citation>
    <scope>IDENTIFICATION</scope>
    <source>
        <tissue evidence="13 14">Leaf</tissue>
    </source>
</reference>
<evidence type="ECO:0000256" key="7">
    <source>
        <dbReference type="ARBA" id="ARBA00023242"/>
    </source>
</evidence>
<dbReference type="FunFam" id="1.10.10.60:FF:000001">
    <property type="entry name" value="MYB-related transcription factor"/>
    <property type="match status" value="1"/>
</dbReference>
<organism evidence="10 11">
    <name type="scientific">Ananas comosus</name>
    <name type="common">Pineapple</name>
    <name type="synonym">Ananas ananas</name>
    <dbReference type="NCBI Taxonomy" id="4615"/>
    <lineage>
        <taxon>Eukaryota</taxon>
        <taxon>Viridiplantae</taxon>
        <taxon>Streptophyta</taxon>
        <taxon>Embryophyta</taxon>
        <taxon>Tracheophyta</taxon>
        <taxon>Spermatophyta</taxon>
        <taxon>Magnoliopsida</taxon>
        <taxon>Liliopsida</taxon>
        <taxon>Poales</taxon>
        <taxon>Bromeliaceae</taxon>
        <taxon>Bromelioideae</taxon>
        <taxon>Ananas</taxon>
    </lineage>
</organism>
<accession>A0A199VQ47</accession>
<feature type="domain" description="Myb-like" evidence="8">
    <location>
        <begin position="62"/>
        <end position="112"/>
    </location>
</feature>
<comment type="subcellular location">
    <subcellularLocation>
        <location evidence="1">Nucleus</location>
    </subcellularLocation>
</comment>
<feature type="domain" description="Myb-like" evidence="8">
    <location>
        <begin position="9"/>
        <end position="61"/>
    </location>
</feature>
<dbReference type="EMBL" id="LSRQ01001122">
    <property type="protein sequence ID" value="OAY79138.1"/>
    <property type="molecule type" value="Genomic_DNA"/>
</dbReference>
<keyword evidence="2" id="KW-0678">Repressor</keyword>
<evidence type="ECO:0000313" key="12">
    <source>
        <dbReference type="Proteomes" id="UP000515123"/>
    </source>
</evidence>
<dbReference type="FunFam" id="1.10.10.60:FF:000157">
    <property type="entry name" value="Myb transcription factor"/>
    <property type="match status" value="1"/>
</dbReference>